<comment type="similarity">
    <text evidence="1 2">Belongs to the OprB family.</text>
</comment>
<feature type="signal peptide" evidence="2">
    <location>
        <begin position="1"/>
        <end position="22"/>
    </location>
</feature>
<dbReference type="GO" id="GO:0015288">
    <property type="term" value="F:porin activity"/>
    <property type="evidence" value="ECO:0007669"/>
    <property type="project" value="InterPro"/>
</dbReference>
<dbReference type="Proteomes" id="UP000053051">
    <property type="component" value="Unassembled WGS sequence"/>
</dbReference>
<dbReference type="RefSeq" id="WP_008232672.1">
    <property type="nucleotide sequence ID" value="NZ_CAIY01000027.1"/>
</dbReference>
<dbReference type="NCBIfam" id="NF033921">
    <property type="entry name" value="por_somb"/>
    <property type="match status" value="1"/>
</dbReference>
<dbReference type="GO" id="GO:0016020">
    <property type="term" value="C:membrane"/>
    <property type="evidence" value="ECO:0007669"/>
    <property type="project" value="InterPro"/>
</dbReference>
<gene>
    <name evidence="4" type="ORF">RINTHH_6530</name>
</gene>
<dbReference type="InterPro" id="IPR051465">
    <property type="entry name" value="Cell_Envelope_Struct_Comp"/>
</dbReference>
<organism evidence="4 5">
    <name type="scientific">Richelia intracellularis HH01</name>
    <dbReference type="NCBI Taxonomy" id="1165094"/>
    <lineage>
        <taxon>Bacteria</taxon>
        <taxon>Bacillati</taxon>
        <taxon>Cyanobacteriota</taxon>
        <taxon>Cyanophyceae</taxon>
        <taxon>Nostocales</taxon>
        <taxon>Nostocaceae</taxon>
        <taxon>Richelia</taxon>
    </lineage>
</organism>
<dbReference type="InterPro" id="IPR038673">
    <property type="entry name" value="OprB_sf"/>
</dbReference>
<accession>M1WZH5</accession>
<feature type="chain" id="PRO_5007231840" evidence="2">
    <location>
        <begin position="23"/>
        <end position="543"/>
    </location>
</feature>
<sequence>MAQLLITKLVLNALRVSPIVLAAVFGTTNPAVAGEIDSTSQLSQEFSTGIGQVTSVSQFSDVEPTDWAFQALQSLVERYGCISGYPNSRYRGEDTLNRYEFAAGLNACLDRVNELIATTTADLVTKEDLATLQRLQEEFSAELATIRGRVASLEARTAELEANRFSTTTKLKGEAIFALSSAFGDGGADTDNDPTNNPKLEDNVAFSNRLRLKLLTSFNGTDRLETRLNTGNITKFGPSATGTSMTRLGFDSNDNNNVELDKFNYAFNMSDSIRIKLEATGASVADNVNVFNPLWSSGSSGAISRFGRFSPVYLPNSGGAGVTVNFNPKGNISFDAAYMVPGNNSSNPADGKGMFDGSNTSLAQLSFKPDRKLGIGLVYSRAYQSGDQVDLTGGVGSGFASKPFDDVATTSNNYGLQASFRATDKVIVSGWAGLTDAEAESGGVDKKGADADIFYWSANVGIKDIGGTGNVLGVIVGQSPKVNDNSIATREDNDTSFHLEGLYKMKISNSVVVTPGMVVIFNPEHSNENNTIYVGTVRTTLKF</sequence>
<evidence type="ECO:0000313" key="4">
    <source>
        <dbReference type="EMBL" id="CCH66808.1"/>
    </source>
</evidence>
<dbReference type="Gene3D" id="2.40.160.180">
    <property type="entry name" value="Carbohydrate-selective porin OprB"/>
    <property type="match status" value="1"/>
</dbReference>
<dbReference type="GO" id="GO:0008643">
    <property type="term" value="P:carbohydrate transport"/>
    <property type="evidence" value="ECO:0007669"/>
    <property type="project" value="InterPro"/>
</dbReference>
<protein>
    <submittedName>
        <fullName evidence="4">Possible porin</fullName>
    </submittedName>
</protein>
<dbReference type="Pfam" id="PF00395">
    <property type="entry name" value="SLH"/>
    <property type="match status" value="1"/>
</dbReference>
<dbReference type="PANTHER" id="PTHR43308">
    <property type="entry name" value="OUTER MEMBRANE PROTEIN ALPHA-RELATED"/>
    <property type="match status" value="1"/>
</dbReference>
<dbReference type="InterPro" id="IPR007049">
    <property type="entry name" value="Carb-sel_porin_OprB"/>
</dbReference>
<dbReference type="AlphaFoldDB" id="M1WZH5"/>
<dbReference type="PANTHER" id="PTHR43308:SF1">
    <property type="entry name" value="OUTER MEMBRANE PROTEIN ALPHA"/>
    <property type="match status" value="1"/>
</dbReference>
<evidence type="ECO:0000256" key="1">
    <source>
        <dbReference type="ARBA" id="ARBA00008769"/>
    </source>
</evidence>
<feature type="domain" description="SLH" evidence="3">
    <location>
        <begin position="55"/>
        <end position="119"/>
    </location>
</feature>
<dbReference type="EMBL" id="CAIY01000027">
    <property type="protein sequence ID" value="CCH66808.1"/>
    <property type="molecule type" value="Genomic_DNA"/>
</dbReference>
<dbReference type="Pfam" id="PF04966">
    <property type="entry name" value="OprB"/>
    <property type="match status" value="1"/>
</dbReference>
<dbReference type="InterPro" id="IPR001119">
    <property type="entry name" value="SLH_dom"/>
</dbReference>
<evidence type="ECO:0000256" key="2">
    <source>
        <dbReference type="RuleBase" id="RU363072"/>
    </source>
</evidence>
<reference evidence="5" key="2">
    <citation type="submission" date="2016-01" db="EMBL/GenBank/DDBJ databases">
        <title>Diatom-associated endosymboitic cyanobacterium lacks core nitrogen metabolism enzymes.</title>
        <authorList>
            <person name="Hilton J.A."/>
            <person name="Foster R.A."/>
            <person name="Tripp H.J."/>
            <person name="Carter B.J."/>
            <person name="Zehr J.P."/>
            <person name="Villareal T.A."/>
        </authorList>
    </citation>
    <scope>NUCLEOTIDE SEQUENCE [LARGE SCALE GENOMIC DNA]</scope>
    <source>
        <strain evidence="5">HH01</strain>
    </source>
</reference>
<keyword evidence="2" id="KW-0732">Signal</keyword>
<evidence type="ECO:0000259" key="3">
    <source>
        <dbReference type="PROSITE" id="PS51272"/>
    </source>
</evidence>
<evidence type="ECO:0000313" key="5">
    <source>
        <dbReference type="Proteomes" id="UP000053051"/>
    </source>
</evidence>
<dbReference type="STRING" id="1165094.RINTHH_6530"/>
<proteinExistence type="inferred from homology"/>
<name>M1WZH5_9NOST</name>
<dbReference type="PROSITE" id="PS51272">
    <property type="entry name" value="SLH"/>
    <property type="match status" value="1"/>
</dbReference>
<reference evidence="4 5" key="1">
    <citation type="submission" date="2012-05" db="EMBL/GenBank/DDBJ databases">
        <authorList>
            <person name="Hilton J."/>
        </authorList>
    </citation>
    <scope>NUCLEOTIDE SEQUENCE [LARGE SCALE GENOMIC DNA]</scope>
    <source>
        <strain evidence="4 5">HH01</strain>
    </source>
</reference>
<keyword evidence="5" id="KW-1185">Reference proteome</keyword>
<dbReference type="InterPro" id="IPR047684">
    <property type="entry name" value="Por_som-like"/>
</dbReference>
<comment type="caution">
    <text evidence="4">The sequence shown here is derived from an EMBL/GenBank/DDBJ whole genome shotgun (WGS) entry which is preliminary data.</text>
</comment>